<evidence type="ECO:0000313" key="2">
    <source>
        <dbReference type="Proteomes" id="UP000635606"/>
    </source>
</evidence>
<dbReference type="InterPro" id="IPR029058">
    <property type="entry name" value="AB_hydrolase_fold"/>
</dbReference>
<protein>
    <submittedName>
        <fullName evidence="1">Ferric enterobactin esterase</fullName>
    </submittedName>
</protein>
<accession>A0A8J4EB66</accession>
<sequence length="341" mass="37681">MAECRDGVLSFRYHDPDGRLTGVRLQQGVGIPGTLLSFARDGDDWTLSVPRPPVARLEYQFELRHPDGGVETVCDPANPRRVPGAFGDKSELVCPEYAPPPWLTWDGPEESTQDLKVAAPELSASIDVHIWSPTTRTSRVVVAHDGPEYDRFASLTQYCAAMVRAGRVAPFHLVLLSPGDRNEWYSANPRYARALVTNVLPRVRAELGTAEPVVGMGASLGALAMLHAHRRHPGSFAGLFLQSGSFFRPNYDGHESGFQRYLRLVRFVGRVVRAPVGDPVPVAVTCGRAEENRHNNREMAHALRAQGYPVATAEVPDAHNFTAWRDALDPHLTDLLRRVWG</sequence>
<organism evidence="1 2">
    <name type="scientific">Virgisporangium ochraceum</name>
    <dbReference type="NCBI Taxonomy" id="65505"/>
    <lineage>
        <taxon>Bacteria</taxon>
        <taxon>Bacillati</taxon>
        <taxon>Actinomycetota</taxon>
        <taxon>Actinomycetes</taxon>
        <taxon>Micromonosporales</taxon>
        <taxon>Micromonosporaceae</taxon>
        <taxon>Virgisporangium</taxon>
    </lineage>
</organism>
<dbReference type="RefSeq" id="WP_239160214.1">
    <property type="nucleotide sequence ID" value="NZ_BOPH01000037.1"/>
</dbReference>
<dbReference type="Gene3D" id="3.40.50.1820">
    <property type="entry name" value="alpha/beta hydrolase"/>
    <property type="match status" value="1"/>
</dbReference>
<dbReference type="EMBL" id="BOPH01000037">
    <property type="protein sequence ID" value="GIJ68128.1"/>
    <property type="molecule type" value="Genomic_DNA"/>
</dbReference>
<dbReference type="AlphaFoldDB" id="A0A8J4EB66"/>
<dbReference type="Pfam" id="PF00756">
    <property type="entry name" value="Esterase"/>
    <property type="match status" value="1"/>
</dbReference>
<dbReference type="PANTHER" id="PTHR48098:SF6">
    <property type="entry name" value="FERRI-BACILLIBACTIN ESTERASE BESA"/>
    <property type="match status" value="1"/>
</dbReference>
<dbReference type="SUPFAM" id="SSF53474">
    <property type="entry name" value="alpha/beta-Hydrolases"/>
    <property type="match status" value="1"/>
</dbReference>
<keyword evidence="2" id="KW-1185">Reference proteome</keyword>
<dbReference type="InterPro" id="IPR000801">
    <property type="entry name" value="Esterase-like"/>
</dbReference>
<evidence type="ECO:0000313" key="1">
    <source>
        <dbReference type="EMBL" id="GIJ68128.1"/>
    </source>
</evidence>
<proteinExistence type="predicted"/>
<dbReference type="InterPro" id="IPR050583">
    <property type="entry name" value="Mycobacterial_A85_antigen"/>
</dbReference>
<gene>
    <name evidence="1" type="ORF">Voc01_030450</name>
</gene>
<name>A0A8J4EB66_9ACTN</name>
<dbReference type="Proteomes" id="UP000635606">
    <property type="component" value="Unassembled WGS sequence"/>
</dbReference>
<comment type="caution">
    <text evidence="1">The sequence shown here is derived from an EMBL/GenBank/DDBJ whole genome shotgun (WGS) entry which is preliminary data.</text>
</comment>
<reference evidence="1" key="1">
    <citation type="submission" date="2021-01" db="EMBL/GenBank/DDBJ databases">
        <title>Whole genome shotgun sequence of Virgisporangium ochraceum NBRC 16418.</title>
        <authorList>
            <person name="Komaki H."/>
            <person name="Tamura T."/>
        </authorList>
    </citation>
    <scope>NUCLEOTIDE SEQUENCE</scope>
    <source>
        <strain evidence="1">NBRC 16418</strain>
    </source>
</reference>
<dbReference type="PANTHER" id="PTHR48098">
    <property type="entry name" value="ENTEROCHELIN ESTERASE-RELATED"/>
    <property type="match status" value="1"/>
</dbReference>